<comment type="caution">
    <text evidence="5">The sequence shown here is derived from an EMBL/GenBank/DDBJ whole genome shotgun (WGS) entry which is preliminary data.</text>
</comment>
<dbReference type="RefSeq" id="WP_184223925.1">
    <property type="nucleotide sequence ID" value="NZ_JACHIP010000030.1"/>
</dbReference>
<keyword evidence="1" id="KW-0805">Transcription regulation</keyword>
<dbReference type="InterPro" id="IPR018060">
    <property type="entry name" value="HTH_AraC"/>
</dbReference>
<accession>A0A7W7ZJP4</accession>
<keyword evidence="3" id="KW-0804">Transcription</keyword>
<dbReference type="PROSITE" id="PS01124">
    <property type="entry name" value="HTH_ARAC_FAMILY_2"/>
    <property type="match status" value="1"/>
</dbReference>
<dbReference type="GO" id="GO:0043565">
    <property type="term" value="F:sequence-specific DNA binding"/>
    <property type="evidence" value="ECO:0007669"/>
    <property type="project" value="InterPro"/>
</dbReference>
<dbReference type="EMBL" id="JACHIP010000030">
    <property type="protein sequence ID" value="MBB5061177.1"/>
    <property type="molecule type" value="Genomic_DNA"/>
</dbReference>
<dbReference type="Pfam" id="PF12833">
    <property type="entry name" value="HTH_18"/>
    <property type="match status" value="1"/>
</dbReference>
<dbReference type="Pfam" id="PF20240">
    <property type="entry name" value="DUF6597"/>
    <property type="match status" value="1"/>
</dbReference>
<keyword evidence="6" id="KW-1185">Reference proteome</keyword>
<organism evidence="5 6">
    <name type="scientific">Granulicella aggregans</name>
    <dbReference type="NCBI Taxonomy" id="474949"/>
    <lineage>
        <taxon>Bacteria</taxon>
        <taxon>Pseudomonadati</taxon>
        <taxon>Acidobacteriota</taxon>
        <taxon>Terriglobia</taxon>
        <taxon>Terriglobales</taxon>
        <taxon>Acidobacteriaceae</taxon>
        <taxon>Granulicella</taxon>
    </lineage>
</organism>
<protein>
    <submittedName>
        <fullName evidence="5">AraC-like DNA-binding protein</fullName>
    </submittedName>
</protein>
<dbReference type="AlphaFoldDB" id="A0A7W7ZJP4"/>
<dbReference type="InterPro" id="IPR046532">
    <property type="entry name" value="DUF6597"/>
</dbReference>
<dbReference type="SMART" id="SM00342">
    <property type="entry name" value="HTH_ARAC"/>
    <property type="match status" value="1"/>
</dbReference>
<name>A0A7W7ZJP4_9BACT</name>
<dbReference type="Proteomes" id="UP000540989">
    <property type="component" value="Unassembled WGS sequence"/>
</dbReference>
<gene>
    <name evidence="5" type="ORF">HDF16_005913</name>
</gene>
<dbReference type="InterPro" id="IPR050204">
    <property type="entry name" value="AraC_XylS_family_regulators"/>
</dbReference>
<dbReference type="PANTHER" id="PTHR46796">
    <property type="entry name" value="HTH-TYPE TRANSCRIPTIONAL ACTIVATOR RHAS-RELATED"/>
    <property type="match status" value="1"/>
</dbReference>
<evidence type="ECO:0000313" key="5">
    <source>
        <dbReference type="EMBL" id="MBB5061177.1"/>
    </source>
</evidence>
<proteinExistence type="predicted"/>
<evidence type="ECO:0000259" key="4">
    <source>
        <dbReference type="PROSITE" id="PS01124"/>
    </source>
</evidence>
<dbReference type="Gene3D" id="1.10.10.60">
    <property type="entry name" value="Homeodomain-like"/>
    <property type="match status" value="1"/>
</dbReference>
<evidence type="ECO:0000256" key="1">
    <source>
        <dbReference type="ARBA" id="ARBA00023015"/>
    </source>
</evidence>
<sequence length="268" mass="30139">MLTTQSAIPDAVLEPFVHCYVRRVSKAGEVIEPVFPRTATMLIFQFAAVYEVKEYETEQRRRSWAATVVGPIAARRTRLILRDHVDSLDVLFRPLGMYRLFGVPISPLAGGGAEGHAVFGPQISSLYQRLGNAESFADRVRLLDRFFLHRLQQARPLDPTARAMHRLALGRCNVGDAARMIGISERQFERRSQQWAGVSPKALARVSRFQRAIAEYRSSRGSWLDIAHNVGYYDQMHMVRDFHDLGGGAPTQVVKAIADEHLISFCCG</sequence>
<evidence type="ECO:0000256" key="3">
    <source>
        <dbReference type="ARBA" id="ARBA00023163"/>
    </source>
</evidence>
<feature type="domain" description="HTH araC/xylS-type" evidence="4">
    <location>
        <begin position="173"/>
        <end position="256"/>
    </location>
</feature>
<evidence type="ECO:0000256" key="2">
    <source>
        <dbReference type="ARBA" id="ARBA00023125"/>
    </source>
</evidence>
<keyword evidence="2 5" id="KW-0238">DNA-binding</keyword>
<evidence type="ECO:0000313" key="6">
    <source>
        <dbReference type="Proteomes" id="UP000540989"/>
    </source>
</evidence>
<dbReference type="GO" id="GO:0003700">
    <property type="term" value="F:DNA-binding transcription factor activity"/>
    <property type="evidence" value="ECO:0007669"/>
    <property type="project" value="InterPro"/>
</dbReference>
<reference evidence="5 6" key="1">
    <citation type="submission" date="2020-08" db="EMBL/GenBank/DDBJ databases">
        <title>Genomic Encyclopedia of Type Strains, Phase IV (KMG-V): Genome sequencing to study the core and pangenomes of soil and plant-associated prokaryotes.</title>
        <authorList>
            <person name="Whitman W."/>
        </authorList>
    </citation>
    <scope>NUCLEOTIDE SEQUENCE [LARGE SCALE GENOMIC DNA]</scope>
    <source>
        <strain evidence="5 6">M8UP14</strain>
    </source>
</reference>